<comment type="similarity">
    <text evidence="2">Belongs to the NRDE2 family.</text>
</comment>
<feature type="compositionally biased region" description="Acidic residues" evidence="4">
    <location>
        <begin position="269"/>
        <end position="282"/>
    </location>
</feature>
<keyword evidence="3" id="KW-0539">Nucleus</keyword>
<dbReference type="PANTHER" id="PTHR13471:SF0">
    <property type="entry name" value="NUCLEAR EXOSOME REGULATOR NRDE2"/>
    <property type="match status" value="1"/>
</dbReference>
<feature type="compositionally biased region" description="Basic and acidic residues" evidence="4">
    <location>
        <begin position="114"/>
        <end position="130"/>
    </location>
</feature>
<evidence type="ECO:0000256" key="2">
    <source>
        <dbReference type="ARBA" id="ARBA00009265"/>
    </source>
</evidence>
<name>A0A9P6JPI2_9AGAR</name>
<comment type="caution">
    <text evidence="5">The sequence shown here is derived from an EMBL/GenBank/DDBJ whole genome shotgun (WGS) entry which is preliminary data.</text>
</comment>
<dbReference type="EMBL" id="MU157858">
    <property type="protein sequence ID" value="KAF9527838.1"/>
    <property type="molecule type" value="Genomic_DNA"/>
</dbReference>
<gene>
    <name evidence="5" type="ORF">CPB83DRAFT_895014</name>
</gene>
<keyword evidence="6" id="KW-1185">Reference proteome</keyword>
<dbReference type="GO" id="GO:0071013">
    <property type="term" value="C:catalytic step 2 spliceosome"/>
    <property type="evidence" value="ECO:0007669"/>
    <property type="project" value="TreeGrafter"/>
</dbReference>
<feature type="compositionally biased region" description="Basic and acidic residues" evidence="4">
    <location>
        <begin position="246"/>
        <end position="262"/>
    </location>
</feature>
<reference evidence="5" key="1">
    <citation type="submission" date="2020-11" db="EMBL/GenBank/DDBJ databases">
        <authorList>
            <consortium name="DOE Joint Genome Institute"/>
            <person name="Ahrendt S."/>
            <person name="Riley R."/>
            <person name="Andreopoulos W."/>
            <person name="Labutti K."/>
            <person name="Pangilinan J."/>
            <person name="Ruiz-Duenas F.J."/>
            <person name="Barrasa J.M."/>
            <person name="Sanchez-Garcia M."/>
            <person name="Camarero S."/>
            <person name="Miyauchi S."/>
            <person name="Serrano A."/>
            <person name="Linde D."/>
            <person name="Babiker R."/>
            <person name="Drula E."/>
            <person name="Ayuso-Fernandez I."/>
            <person name="Pacheco R."/>
            <person name="Padilla G."/>
            <person name="Ferreira P."/>
            <person name="Barriuso J."/>
            <person name="Kellner H."/>
            <person name="Castanera R."/>
            <person name="Alfaro M."/>
            <person name="Ramirez L."/>
            <person name="Pisabarro A.G."/>
            <person name="Kuo A."/>
            <person name="Tritt A."/>
            <person name="Lipzen A."/>
            <person name="He G."/>
            <person name="Yan M."/>
            <person name="Ng V."/>
            <person name="Cullen D."/>
            <person name="Martin F."/>
            <person name="Rosso M.-N."/>
            <person name="Henrissat B."/>
            <person name="Hibbett D."/>
            <person name="Martinez A.T."/>
            <person name="Grigoriev I.V."/>
        </authorList>
    </citation>
    <scope>NUCLEOTIDE SEQUENCE</scope>
    <source>
        <strain evidence="5">CBS 506.95</strain>
    </source>
</reference>
<evidence type="ECO:0000313" key="6">
    <source>
        <dbReference type="Proteomes" id="UP000807306"/>
    </source>
</evidence>
<evidence type="ECO:0000256" key="1">
    <source>
        <dbReference type="ARBA" id="ARBA00004123"/>
    </source>
</evidence>
<feature type="compositionally biased region" description="Basic and acidic residues" evidence="4">
    <location>
        <begin position="48"/>
        <end position="63"/>
    </location>
</feature>
<organism evidence="5 6">
    <name type="scientific">Crepidotus variabilis</name>
    <dbReference type="NCBI Taxonomy" id="179855"/>
    <lineage>
        <taxon>Eukaryota</taxon>
        <taxon>Fungi</taxon>
        <taxon>Dikarya</taxon>
        <taxon>Basidiomycota</taxon>
        <taxon>Agaricomycotina</taxon>
        <taxon>Agaricomycetes</taxon>
        <taxon>Agaricomycetidae</taxon>
        <taxon>Agaricales</taxon>
        <taxon>Agaricineae</taxon>
        <taxon>Crepidotaceae</taxon>
        <taxon>Crepidotus</taxon>
    </lineage>
</organism>
<sequence length="1131" mass="126646">MSAPSFSSFNAPPSFSSFPDLEESSSANVAKREIHGSSNEHNTATALQHERAREKRSRKEHESSSSSRLKHRDERDERKERKREKGRHRSKSPRRRGHSPSREGKKSQTKSSRKARDYEKLPESFVKDAKSSSALESNQLFYSDRRGDVLNVQYGGLHTGDIPRYHVVSNSKRVLGLPRSFVIYRRAGKGIEIGISGQRKMSSLTDSTSRALLAQPPTKRLLPSSDVSKYEEQDGFIRLPSRKGPRKPEESYRSITTAKDDSDSSSASEDNEPLSESSDEDSQPTLSAHQQAIATLSQTLTANPTSIPTWIALLRANLSTIPLSSKNAIQARAEVTLSILSRALEAHPSNSQNKVLKILHLKAGEEVWHESKLRAEWEDALKKAKGAEDMDILMEWLEWKIRKGQGGLDAIVDAITRLLNKIGDSVGEDVEIGKLRVFWRATEALRSAGYTERAMAMFQAQAELSFQPPPNILDASFQTKLDSLEEFWDSEVPRTGEENALGWSFWASTQPNNDLQTAPPTSLLPTAPPDLDPYRQWAAQEIIFDTKATMPSRSDAETADPYSMVLFADIRRLLVDIKSSRAKDVFRMIWLSFLGLHVPGFSGSLSGKAMDREDDVGWDDRWNLSHLTRPTRLSSIFPSNESKNALLTDSVAGAIIGREREYSSPFSGLKNWGYGVVDPLDLAGGEPGRVGKSAKGIWGENDMVEVDQAMVRRLFKMLRTGEVNSDENWDVLGLTFELAVSSKSATKASKALLLINQASLVLWGAHAQLERFRGRLDDARKVFQAVLNGSNSTSHPSDGVALLWWNCVETEWLDGKDEQALNVILKSVGIQGAGTGIALLRAKRALEDLIADAQKERTKANERAIVDWVKLRALLELLASEDPKATLNVFDRYAELDGGDTFREALVVSALLMIYYHGSILRKPTPPSILRERAHVAFEIYPSNSIVLGILLETEKGQGVWGRVRSMLGGDVDERSRPKNVMRRAEDVWIARWEKGRWMSEVERTRGGLEAATEHERTKASPVLWRVFIEFEIRVGELKKAKKLLFRAIGECPMVKELYLQAFGPLRSVFVKHELNGLADAMAERGIRLHQGLDEVVESMDGVEDNREGERDELEDEIEYNASELRRLKPY</sequence>
<proteinExistence type="inferred from homology"/>
<dbReference type="Proteomes" id="UP000807306">
    <property type="component" value="Unassembled WGS sequence"/>
</dbReference>
<dbReference type="Pfam" id="PF08424">
    <property type="entry name" value="NRDE-2"/>
    <property type="match status" value="1"/>
</dbReference>
<accession>A0A9P6JPI2</accession>
<dbReference type="GO" id="GO:1902369">
    <property type="term" value="P:negative regulation of RNA catabolic process"/>
    <property type="evidence" value="ECO:0007669"/>
    <property type="project" value="TreeGrafter"/>
</dbReference>
<evidence type="ECO:0000256" key="4">
    <source>
        <dbReference type="SAM" id="MobiDB-lite"/>
    </source>
</evidence>
<comment type="subcellular location">
    <subcellularLocation>
        <location evidence="1">Nucleus</location>
    </subcellularLocation>
</comment>
<dbReference type="OrthoDB" id="297219at2759"/>
<dbReference type="InterPro" id="IPR013633">
    <property type="entry name" value="NRDE-2"/>
</dbReference>
<feature type="compositionally biased region" description="Polar residues" evidence="4">
    <location>
        <begin position="199"/>
        <end position="210"/>
    </location>
</feature>
<feature type="compositionally biased region" description="Low complexity" evidence="4">
    <location>
        <begin position="1"/>
        <end position="19"/>
    </location>
</feature>
<feature type="region of interest" description="Disordered" evidence="4">
    <location>
        <begin position="1"/>
        <end position="132"/>
    </location>
</feature>
<feature type="region of interest" description="Disordered" evidence="4">
    <location>
        <begin position="199"/>
        <end position="289"/>
    </location>
</feature>
<feature type="compositionally biased region" description="Basic residues" evidence="4">
    <location>
        <begin position="80"/>
        <end position="99"/>
    </location>
</feature>
<evidence type="ECO:0000313" key="5">
    <source>
        <dbReference type="EMBL" id="KAF9527838.1"/>
    </source>
</evidence>
<dbReference type="GO" id="GO:0031048">
    <property type="term" value="P:regulatory ncRNA-mediated heterochromatin formation"/>
    <property type="evidence" value="ECO:0007669"/>
    <property type="project" value="TreeGrafter"/>
</dbReference>
<dbReference type="AlphaFoldDB" id="A0A9P6JPI2"/>
<protein>
    <submittedName>
        <fullName evidence="5">NRDE-2, necessary for RNA interference-domain-containing protein</fullName>
    </submittedName>
</protein>
<dbReference type="PANTHER" id="PTHR13471">
    <property type="entry name" value="TETRATRICOPEPTIDE-LIKE HELICAL"/>
    <property type="match status" value="1"/>
</dbReference>
<feature type="compositionally biased region" description="Polar residues" evidence="4">
    <location>
        <begin position="36"/>
        <end position="46"/>
    </location>
</feature>
<evidence type="ECO:0000256" key="3">
    <source>
        <dbReference type="ARBA" id="ARBA00023242"/>
    </source>
</evidence>